<name>A0A0M7B959_9RHOB</name>
<dbReference type="STRING" id="313367.JSE7799_01448"/>
<dbReference type="InterPro" id="IPR036397">
    <property type="entry name" value="RNaseH_sf"/>
</dbReference>
<dbReference type="InterPro" id="IPR050900">
    <property type="entry name" value="Transposase_IS3/IS150/IS904"/>
</dbReference>
<reference evidence="3 4" key="1">
    <citation type="submission" date="2015-09" db="EMBL/GenBank/DDBJ databases">
        <authorList>
            <person name="Jackson K.R."/>
            <person name="Lunt B.L."/>
            <person name="Fisher J.N.B."/>
            <person name="Gardner A.V."/>
            <person name="Bailey M.E."/>
            <person name="Deus L.M."/>
            <person name="Earl A.S."/>
            <person name="Gibby P.D."/>
            <person name="Hartmann K.A."/>
            <person name="Liu J.E."/>
            <person name="Manci A.M."/>
            <person name="Nielsen D.A."/>
            <person name="Solomon M.B."/>
            <person name="Breakwell D.P."/>
            <person name="Burnett S.H."/>
            <person name="Grose J.H."/>
        </authorList>
    </citation>
    <scope>NUCLEOTIDE SEQUENCE [LARGE SCALE GENOMIC DNA]</scope>
    <source>
        <strain evidence="3 4">CECT 7799</strain>
    </source>
</reference>
<proteinExistence type="predicted"/>
<dbReference type="Pfam" id="PF00665">
    <property type="entry name" value="rve"/>
    <property type="match status" value="1"/>
</dbReference>
<dbReference type="GO" id="GO:0003676">
    <property type="term" value="F:nucleic acid binding"/>
    <property type="evidence" value="ECO:0007669"/>
    <property type="project" value="InterPro"/>
</dbReference>
<keyword evidence="4" id="KW-1185">Reference proteome</keyword>
<sequence length="375" mass="41959">MTPAHDRRHVAALIDEAVSAGARFTAACAALGLNPRTLQRWRDPVGGICEDRRPSADRPAPTNQLSEAERDKIVATCNAPEFASLPPSQIVPRLADRGDYIASESSFYRVLRERGQNHRRGRARPATRRKPPTSFEAKAPCQVWSWDITWLPGPIAGTFFYLYLIVDIFSRKIVGWEVHDRETADFAALVLKRAVWSEKCLTNPLVLHADNGSPMKGTTMKVTMERLGVTASFSRPRVSNDNPFSEALFRTCKYTPGWPTRGFATIEEAQIWVQTFVTWYNTEHRHSAIRFVTPDQRHRGEEKALLAERHRVYQMARAVHPERWSGQTRDWQPIGSAWLNPERPDAGRRGHGAADALPHEAGGGGPMAGPAENAA</sequence>
<dbReference type="SUPFAM" id="SSF53098">
    <property type="entry name" value="Ribonuclease H-like"/>
    <property type="match status" value="1"/>
</dbReference>
<gene>
    <name evidence="3" type="ORF">JSE7799_01448</name>
</gene>
<protein>
    <submittedName>
        <fullName evidence="3">Putative transposase OrfB</fullName>
    </submittedName>
</protein>
<feature type="region of interest" description="Disordered" evidence="1">
    <location>
        <begin position="336"/>
        <end position="375"/>
    </location>
</feature>
<accession>A0A0M7B959</accession>
<dbReference type="PANTHER" id="PTHR46889">
    <property type="entry name" value="TRANSPOSASE INSF FOR INSERTION SEQUENCE IS3B-RELATED"/>
    <property type="match status" value="1"/>
</dbReference>
<dbReference type="PANTHER" id="PTHR46889:SF4">
    <property type="entry name" value="TRANSPOSASE INSO FOR INSERTION SEQUENCE ELEMENT IS911B-RELATED"/>
    <property type="match status" value="1"/>
</dbReference>
<dbReference type="AlphaFoldDB" id="A0A0M7B959"/>
<dbReference type="InterPro" id="IPR048020">
    <property type="entry name" value="Transpos_IS3"/>
</dbReference>
<feature type="region of interest" description="Disordered" evidence="1">
    <location>
        <begin position="46"/>
        <end position="68"/>
    </location>
</feature>
<dbReference type="InterPro" id="IPR001584">
    <property type="entry name" value="Integrase_cat-core"/>
</dbReference>
<feature type="domain" description="Integrase catalytic" evidence="2">
    <location>
        <begin position="136"/>
        <end position="302"/>
    </location>
</feature>
<dbReference type="Gene3D" id="3.30.420.10">
    <property type="entry name" value="Ribonuclease H-like superfamily/Ribonuclease H"/>
    <property type="match status" value="1"/>
</dbReference>
<dbReference type="GO" id="GO:0015074">
    <property type="term" value="P:DNA integration"/>
    <property type="evidence" value="ECO:0007669"/>
    <property type="project" value="InterPro"/>
</dbReference>
<dbReference type="EMBL" id="CYPR01000089">
    <property type="protein sequence ID" value="CUH38664.1"/>
    <property type="molecule type" value="Genomic_DNA"/>
</dbReference>
<evidence type="ECO:0000313" key="3">
    <source>
        <dbReference type="EMBL" id="CUH38664.1"/>
    </source>
</evidence>
<dbReference type="Proteomes" id="UP000049455">
    <property type="component" value="Unassembled WGS sequence"/>
</dbReference>
<evidence type="ECO:0000259" key="2">
    <source>
        <dbReference type="PROSITE" id="PS50994"/>
    </source>
</evidence>
<dbReference type="PROSITE" id="PS50994">
    <property type="entry name" value="INTEGRASE"/>
    <property type="match status" value="1"/>
</dbReference>
<evidence type="ECO:0000256" key="1">
    <source>
        <dbReference type="SAM" id="MobiDB-lite"/>
    </source>
</evidence>
<dbReference type="NCBIfam" id="NF033516">
    <property type="entry name" value="transpos_IS3"/>
    <property type="match status" value="1"/>
</dbReference>
<evidence type="ECO:0000313" key="4">
    <source>
        <dbReference type="Proteomes" id="UP000049455"/>
    </source>
</evidence>
<organism evidence="3 4">
    <name type="scientific">Jannaschia seosinensis</name>
    <dbReference type="NCBI Taxonomy" id="313367"/>
    <lineage>
        <taxon>Bacteria</taxon>
        <taxon>Pseudomonadati</taxon>
        <taxon>Pseudomonadota</taxon>
        <taxon>Alphaproteobacteria</taxon>
        <taxon>Rhodobacterales</taxon>
        <taxon>Roseobacteraceae</taxon>
        <taxon>Jannaschia</taxon>
    </lineage>
</organism>
<dbReference type="InterPro" id="IPR012337">
    <property type="entry name" value="RNaseH-like_sf"/>
</dbReference>